<evidence type="ECO:0000256" key="4">
    <source>
        <dbReference type="PROSITE-ProRule" id="PRU00433"/>
    </source>
</evidence>
<sequence length="205" mass="22299">MRNRYTDQPDKTPLYIILLVVLCACKGQPDFNNENISLKDTASWPQSFGFGRLASSHDIDTLDIDIRPDGKGLPYGSGTVSQGKAIYAAKCALCHGKTGTEGPFNPLVTKTDTASSSKEPGKEKTIGNYWPYATTLYDYINRAMPFNTPGSLTPDEVYSLTAFLLHANNIVDSSAVMNAQTLPQVNMPARALFVPDDRSGGTEIK</sequence>
<dbReference type="PROSITE" id="PS51257">
    <property type="entry name" value="PROKAR_LIPOPROTEIN"/>
    <property type="match status" value="1"/>
</dbReference>
<feature type="domain" description="Cytochrome c" evidence="5">
    <location>
        <begin position="78"/>
        <end position="168"/>
    </location>
</feature>
<dbReference type="Proteomes" id="UP001319200">
    <property type="component" value="Unassembled WGS sequence"/>
</dbReference>
<dbReference type="InterPro" id="IPR051459">
    <property type="entry name" value="Cytochrome_c-type_DH"/>
</dbReference>
<name>A0AAP2DGZ7_9BACT</name>
<dbReference type="GO" id="GO:0046872">
    <property type="term" value="F:metal ion binding"/>
    <property type="evidence" value="ECO:0007669"/>
    <property type="project" value="UniProtKB-KW"/>
</dbReference>
<dbReference type="PROSITE" id="PS51007">
    <property type="entry name" value="CYTC"/>
    <property type="match status" value="1"/>
</dbReference>
<evidence type="ECO:0000256" key="3">
    <source>
        <dbReference type="ARBA" id="ARBA00023004"/>
    </source>
</evidence>
<comment type="caution">
    <text evidence="6">The sequence shown here is derived from an EMBL/GenBank/DDBJ whole genome shotgun (WGS) entry which is preliminary data.</text>
</comment>
<dbReference type="InterPro" id="IPR009056">
    <property type="entry name" value="Cyt_c-like_dom"/>
</dbReference>
<dbReference type="Gene3D" id="1.10.760.10">
    <property type="entry name" value="Cytochrome c-like domain"/>
    <property type="match status" value="1"/>
</dbReference>
<dbReference type="AlphaFoldDB" id="A0AAP2DGZ7"/>
<dbReference type="GO" id="GO:0020037">
    <property type="term" value="F:heme binding"/>
    <property type="evidence" value="ECO:0007669"/>
    <property type="project" value="InterPro"/>
</dbReference>
<reference evidence="6 7" key="1">
    <citation type="submission" date="2021-05" db="EMBL/GenBank/DDBJ databases">
        <title>A Polyphasic approach of four new species of the genus Ohtaekwangia: Ohtaekwangia histidinii sp. nov., Ohtaekwangia cretensis sp. nov., Ohtaekwangia indiensis sp. nov., Ohtaekwangia reichenbachii sp. nov. from diverse environment.</title>
        <authorList>
            <person name="Octaviana S."/>
        </authorList>
    </citation>
    <scope>NUCLEOTIDE SEQUENCE [LARGE SCALE GENOMIC DNA]</scope>
    <source>
        <strain evidence="6 7">PWU4</strain>
    </source>
</reference>
<proteinExistence type="predicted"/>
<dbReference type="GO" id="GO:0009055">
    <property type="term" value="F:electron transfer activity"/>
    <property type="evidence" value="ECO:0007669"/>
    <property type="project" value="InterPro"/>
</dbReference>
<evidence type="ECO:0000259" key="5">
    <source>
        <dbReference type="PROSITE" id="PS51007"/>
    </source>
</evidence>
<keyword evidence="1 4" id="KW-0349">Heme</keyword>
<organism evidence="6 7">
    <name type="scientific">Chryseosolibacter histidini</name>
    <dbReference type="NCBI Taxonomy" id="2782349"/>
    <lineage>
        <taxon>Bacteria</taxon>
        <taxon>Pseudomonadati</taxon>
        <taxon>Bacteroidota</taxon>
        <taxon>Cytophagia</taxon>
        <taxon>Cytophagales</taxon>
        <taxon>Chryseotaleaceae</taxon>
        <taxon>Chryseosolibacter</taxon>
    </lineage>
</organism>
<keyword evidence="2 4" id="KW-0479">Metal-binding</keyword>
<gene>
    <name evidence="6" type="ORF">KK083_04595</name>
</gene>
<evidence type="ECO:0000256" key="1">
    <source>
        <dbReference type="ARBA" id="ARBA00022617"/>
    </source>
</evidence>
<keyword evidence="7" id="KW-1185">Reference proteome</keyword>
<evidence type="ECO:0000313" key="6">
    <source>
        <dbReference type="EMBL" id="MBT1696140.1"/>
    </source>
</evidence>
<dbReference type="PANTHER" id="PTHR35008:SF8">
    <property type="entry name" value="ALCOHOL DEHYDROGENASE CYTOCHROME C SUBUNIT"/>
    <property type="match status" value="1"/>
</dbReference>
<accession>A0AAP2DGZ7</accession>
<dbReference type="InterPro" id="IPR036909">
    <property type="entry name" value="Cyt_c-like_dom_sf"/>
</dbReference>
<protein>
    <submittedName>
        <fullName evidence="6">C-type cytochrome</fullName>
    </submittedName>
</protein>
<keyword evidence="3 4" id="KW-0408">Iron</keyword>
<evidence type="ECO:0000313" key="7">
    <source>
        <dbReference type="Proteomes" id="UP001319200"/>
    </source>
</evidence>
<dbReference type="PANTHER" id="PTHR35008">
    <property type="entry name" value="BLL4482 PROTEIN-RELATED"/>
    <property type="match status" value="1"/>
</dbReference>
<dbReference type="RefSeq" id="WP_254161157.1">
    <property type="nucleotide sequence ID" value="NZ_JAHESF010000003.1"/>
</dbReference>
<dbReference type="SUPFAM" id="SSF46626">
    <property type="entry name" value="Cytochrome c"/>
    <property type="match status" value="1"/>
</dbReference>
<dbReference type="EMBL" id="JAHESF010000003">
    <property type="protein sequence ID" value="MBT1696140.1"/>
    <property type="molecule type" value="Genomic_DNA"/>
</dbReference>
<dbReference type="Pfam" id="PF13442">
    <property type="entry name" value="Cytochrome_CBB3"/>
    <property type="match status" value="1"/>
</dbReference>
<evidence type="ECO:0000256" key="2">
    <source>
        <dbReference type="ARBA" id="ARBA00022723"/>
    </source>
</evidence>